<dbReference type="Proteomes" id="UP000030766">
    <property type="component" value="Unassembled WGS sequence"/>
</dbReference>
<proteinExistence type="predicted"/>
<name>W9KY66_FUSOX</name>
<gene>
    <name evidence="1" type="ORF">FOZG_00354</name>
</gene>
<dbReference type="EMBL" id="JH717896">
    <property type="protein sequence ID" value="EWZ49427.1"/>
    <property type="molecule type" value="Genomic_DNA"/>
</dbReference>
<accession>W9KY66</accession>
<dbReference type="VEuPathDB" id="FungiDB:FOZG_00354"/>
<reference evidence="1" key="2">
    <citation type="submission" date="2012-06" db="EMBL/GenBank/DDBJ databases">
        <title>Annotation of the Genome Sequence of Fusarium oxysporum Fo47.</title>
        <authorList>
            <consortium name="The Broad Institute Genomics Platform"/>
            <person name="Ma L.-J."/>
            <person name="Corby-Kistler H."/>
            <person name="Broz K."/>
            <person name="Gale L.R."/>
            <person name="Jonkers W."/>
            <person name="O'Donnell K."/>
            <person name="Ploetz R."/>
            <person name="Steinberg C."/>
            <person name="Schwartz D.C."/>
            <person name="VanEtten H."/>
            <person name="Zhou S."/>
            <person name="Young S.K."/>
            <person name="Zeng Q."/>
            <person name="Gargeya S."/>
            <person name="Fitzgerald M."/>
            <person name="Abouelleil A."/>
            <person name="Alvarado L."/>
            <person name="Chapman S.B."/>
            <person name="Gainer-Dewar J."/>
            <person name="Goldberg J."/>
            <person name="Griggs A."/>
            <person name="Gujja S."/>
            <person name="Hansen M."/>
            <person name="Howarth C."/>
            <person name="Imamovic A."/>
            <person name="Ireland A."/>
            <person name="Larimer J."/>
            <person name="McCowan C."/>
            <person name="Murphy C."/>
            <person name="Pearson M."/>
            <person name="Poon T.W."/>
            <person name="Priest M."/>
            <person name="Roberts A."/>
            <person name="Saif S."/>
            <person name="Shea T."/>
            <person name="Sykes S."/>
            <person name="Wortman J."/>
            <person name="Nusbaum C."/>
            <person name="Birren B."/>
        </authorList>
    </citation>
    <scope>NUCLEOTIDE SEQUENCE</scope>
    <source>
        <strain evidence="1">Fo47</strain>
    </source>
</reference>
<dbReference type="AlphaFoldDB" id="W9KY66"/>
<organism evidence="1">
    <name type="scientific">Fusarium oxysporum Fo47</name>
    <dbReference type="NCBI Taxonomy" id="660027"/>
    <lineage>
        <taxon>Eukaryota</taxon>
        <taxon>Fungi</taxon>
        <taxon>Dikarya</taxon>
        <taxon>Ascomycota</taxon>
        <taxon>Pezizomycotina</taxon>
        <taxon>Sordariomycetes</taxon>
        <taxon>Hypocreomycetidae</taxon>
        <taxon>Hypocreales</taxon>
        <taxon>Nectriaceae</taxon>
        <taxon>Fusarium</taxon>
        <taxon>Fusarium oxysporum species complex</taxon>
    </lineage>
</organism>
<reference evidence="1" key="1">
    <citation type="submission" date="2011-06" db="EMBL/GenBank/DDBJ databases">
        <title>The Genome Sequence of Fusarium oxysporum Fo47.</title>
        <authorList>
            <consortium name="The Broad Institute Genome Sequencing Platform"/>
            <person name="Ma L.-J."/>
            <person name="Gale L.R."/>
            <person name="Schwartz D.C."/>
            <person name="Zhou S."/>
            <person name="Corby-Kistler H."/>
            <person name="Young S.K."/>
            <person name="Zeng Q."/>
            <person name="Gargeya S."/>
            <person name="Fitzgerald M."/>
            <person name="Haas B."/>
            <person name="Abouelleil A."/>
            <person name="Alvarado L."/>
            <person name="Arachchi H.M."/>
            <person name="Berlin A."/>
            <person name="Brown A."/>
            <person name="Chapman S.B."/>
            <person name="Chen Z."/>
            <person name="Dunbar C."/>
            <person name="Freedman E."/>
            <person name="Gearin G."/>
            <person name="Gellesch M."/>
            <person name="Goldberg J."/>
            <person name="Griggs A."/>
            <person name="Gujja S."/>
            <person name="Heiman D."/>
            <person name="Howarth C."/>
            <person name="Larson L."/>
            <person name="Lui A."/>
            <person name="MacDonald P.J.P."/>
            <person name="Mehta T."/>
            <person name="Montmayeur A."/>
            <person name="Murphy C."/>
            <person name="Neiman D."/>
            <person name="Pearson M."/>
            <person name="Priest M."/>
            <person name="Roberts A."/>
            <person name="Saif S."/>
            <person name="Shea T."/>
            <person name="Shenoy N."/>
            <person name="Sisk P."/>
            <person name="Stolte C."/>
            <person name="Sykes S."/>
            <person name="Wortman J."/>
            <person name="Nusbaum C."/>
            <person name="Birren B."/>
        </authorList>
    </citation>
    <scope>NUCLEOTIDE SEQUENCE [LARGE SCALE GENOMIC DNA]</scope>
    <source>
        <strain evidence="1">Fo47</strain>
    </source>
</reference>
<protein>
    <submittedName>
        <fullName evidence="1">Uncharacterized protein</fullName>
    </submittedName>
</protein>
<sequence>MTSAVKVSRYGLRKKIDQHPAKADESLLLAHDLPRNSQKFGHLIDYLRHPSVDQVNCRGKSRLSATNQDPGDA</sequence>
<evidence type="ECO:0000313" key="1">
    <source>
        <dbReference type="EMBL" id="EWZ49427.1"/>
    </source>
</evidence>
<dbReference type="HOGENOM" id="CLU_2704874_0_0_1"/>